<dbReference type="Gene3D" id="1.10.10.60">
    <property type="entry name" value="Homeodomain-like"/>
    <property type="match status" value="1"/>
</dbReference>
<evidence type="ECO:0000259" key="2">
    <source>
        <dbReference type="Pfam" id="PF06527"/>
    </source>
</evidence>
<dbReference type="Proteomes" id="UP000480804">
    <property type="component" value="Unassembled WGS sequence"/>
</dbReference>
<feature type="region of interest" description="Disordered" evidence="1">
    <location>
        <begin position="503"/>
        <end position="530"/>
    </location>
</feature>
<proteinExistence type="predicted"/>
<accession>A0ABQ1CZB8</accession>
<evidence type="ECO:0000313" key="3">
    <source>
        <dbReference type="EMBL" id="GFH75583.1"/>
    </source>
</evidence>
<sequence length="530" mass="58223">MVMKNYPLEFKADAVTLYEPRPDVTIRSVATGLGINPATPAAGAWDMSPRRLALVPDPCPGESLLSWGDALARLNQVSRTEALRMAGLISSSTVSAVFGYRVSDVVVRAVSQSTGVTGQRLRSMTLAHYAGSALEPLPPDDAKEYGAWAAWRYRQRTVLPKHSNACPSCLRENGGRWLLKWRLVWSFACVRHQRYLISQCSGCGSALHRVWPGHPQSWICPGASRGLGLRTPAQPCGRDIRRMRGKPVRDSRLLACQRDIDCLLDGPHTTTPDEARDVLGALYRSVQDAWSPVRPLRLPVTDEAVHRAWDRHLAPGGSGERFRPLLVAAAVKIATEAGLDAADGETAGSGHARPNWGARQFGQRGEVELAANRFGGRCRHSGCSAWVPAGHGVVLGDTDGWDTYCPRHAQAFTRRARSREHGGPDAFAEPCLRFLDARLREEEQRLGEEDDDLLRQRIEAQRLILDACAATAARTREGRSLRYAVRCLLLPYARHPDFRTTWLPRQGENPARPLVEGVAGEEGRGGTGRG</sequence>
<protein>
    <recommendedName>
        <fullName evidence="2">TniQ domain-containing protein</fullName>
    </recommendedName>
</protein>
<feature type="domain" description="TniQ" evidence="2">
    <location>
        <begin position="54"/>
        <end position="196"/>
    </location>
</feature>
<organism evidence="3 4">
    <name type="scientific">Streptomyces gougerotii</name>
    <dbReference type="NCBI Taxonomy" id="53448"/>
    <lineage>
        <taxon>Bacteria</taxon>
        <taxon>Bacillati</taxon>
        <taxon>Actinomycetota</taxon>
        <taxon>Actinomycetes</taxon>
        <taxon>Kitasatosporales</taxon>
        <taxon>Streptomycetaceae</taxon>
        <taxon>Streptomyces</taxon>
        <taxon>Streptomyces diastaticus group</taxon>
    </lineage>
</organism>
<dbReference type="Pfam" id="PF06527">
    <property type="entry name" value="TniQ"/>
    <property type="match status" value="1"/>
</dbReference>
<comment type="caution">
    <text evidence="3">The sequence shown here is derived from an EMBL/GenBank/DDBJ whole genome shotgun (WGS) entry which is preliminary data.</text>
</comment>
<keyword evidence="4" id="KW-1185">Reference proteome</keyword>
<dbReference type="InterPro" id="IPR046193">
    <property type="entry name" value="DUF6221"/>
</dbReference>
<dbReference type="EMBL" id="BLLO01000006">
    <property type="protein sequence ID" value="GFH75583.1"/>
    <property type="molecule type" value="Genomic_DNA"/>
</dbReference>
<name>A0ABQ1CZB8_9ACTN</name>
<gene>
    <name evidence="3" type="ORF">Sgou_02530</name>
</gene>
<dbReference type="InterPro" id="IPR009492">
    <property type="entry name" value="TniQ"/>
</dbReference>
<evidence type="ECO:0000313" key="4">
    <source>
        <dbReference type="Proteomes" id="UP000480804"/>
    </source>
</evidence>
<dbReference type="Pfam" id="PF19730">
    <property type="entry name" value="DUF6221"/>
    <property type="match status" value="1"/>
</dbReference>
<evidence type="ECO:0000256" key="1">
    <source>
        <dbReference type="SAM" id="MobiDB-lite"/>
    </source>
</evidence>
<reference evidence="3 4" key="1">
    <citation type="submission" date="2020-02" db="EMBL/GenBank/DDBJ databases">
        <title>Whole genome shotgun sequence of Streptomyces gougerotii NBRC 13043.</title>
        <authorList>
            <person name="Ichikawa N."/>
            <person name="Komaki H."/>
            <person name="Tamura T."/>
        </authorList>
    </citation>
    <scope>NUCLEOTIDE SEQUENCE [LARGE SCALE GENOMIC DNA]</scope>
    <source>
        <strain evidence="3 4">NBRC 13043</strain>
    </source>
</reference>